<dbReference type="HOGENOM" id="CLU_075053_9_2_10"/>
<dbReference type="InterPro" id="IPR014710">
    <property type="entry name" value="RmlC-like_jellyroll"/>
</dbReference>
<dbReference type="Pfam" id="PF00027">
    <property type="entry name" value="cNMP_binding"/>
    <property type="match status" value="1"/>
</dbReference>
<dbReference type="Gene3D" id="2.60.120.10">
    <property type="entry name" value="Jelly Rolls"/>
    <property type="match status" value="1"/>
</dbReference>
<dbReference type="InterPro" id="IPR000595">
    <property type="entry name" value="cNMP-bd_dom"/>
</dbReference>
<accession>H1YFN4</accession>
<dbReference type="OrthoDB" id="1092431at2"/>
<dbReference type="CDD" id="cd00038">
    <property type="entry name" value="CAP_ED"/>
    <property type="match status" value="1"/>
</dbReference>
<gene>
    <name evidence="2" type="ORF">Mucpa_0237</name>
</gene>
<proteinExistence type="predicted"/>
<organism evidence="2 3">
    <name type="scientific">Mucilaginibacter paludis DSM 18603</name>
    <dbReference type="NCBI Taxonomy" id="714943"/>
    <lineage>
        <taxon>Bacteria</taxon>
        <taxon>Pseudomonadati</taxon>
        <taxon>Bacteroidota</taxon>
        <taxon>Sphingobacteriia</taxon>
        <taxon>Sphingobacteriales</taxon>
        <taxon>Sphingobacteriaceae</taxon>
        <taxon>Mucilaginibacter</taxon>
    </lineage>
</organism>
<sequence length="201" mass="23392">MSTELIIKSVSRYIQLSDDEKNYFVSLLQPKTIKRKHFVLREGQVCKYSTFVLSGCLRGFTLDSNGFEHVLNFGPAGWWIADMYSLITQKPGILNIEALEDTEALTLSKTDQEKLYTKIPQFERFFRIITENSLVSYQQRLIDNLSLTAEDRFHNFCKRYPTLINGIPKKQIAAYIGVTPEFFSRMQHNLLKKDRNAPIKR</sequence>
<feature type="domain" description="Cyclic nucleotide-binding" evidence="1">
    <location>
        <begin position="31"/>
        <end position="116"/>
    </location>
</feature>
<reference evidence="2" key="1">
    <citation type="submission" date="2011-09" db="EMBL/GenBank/DDBJ databases">
        <title>The permanent draft genome of Mucilaginibacter paludis DSM 18603.</title>
        <authorList>
            <consortium name="US DOE Joint Genome Institute (JGI-PGF)"/>
            <person name="Lucas S."/>
            <person name="Han J."/>
            <person name="Lapidus A."/>
            <person name="Bruce D."/>
            <person name="Goodwin L."/>
            <person name="Pitluck S."/>
            <person name="Peters L."/>
            <person name="Kyrpides N."/>
            <person name="Mavromatis K."/>
            <person name="Ivanova N."/>
            <person name="Mikhailova N."/>
            <person name="Held B."/>
            <person name="Detter J.C."/>
            <person name="Tapia R."/>
            <person name="Han C."/>
            <person name="Land M."/>
            <person name="Hauser L."/>
            <person name="Markowitz V."/>
            <person name="Cheng J.-F."/>
            <person name="Hugenholtz P."/>
            <person name="Woyke T."/>
            <person name="Wu D."/>
            <person name="Tindall B."/>
            <person name="Brambilla E."/>
            <person name="Klenk H.-P."/>
            <person name="Eisen J.A."/>
        </authorList>
    </citation>
    <scope>NUCLEOTIDE SEQUENCE [LARGE SCALE GENOMIC DNA]</scope>
    <source>
        <strain evidence="2">DSM 18603</strain>
    </source>
</reference>
<dbReference type="EMBL" id="CM001403">
    <property type="protein sequence ID" value="EHQ24436.1"/>
    <property type="molecule type" value="Genomic_DNA"/>
</dbReference>
<evidence type="ECO:0000259" key="1">
    <source>
        <dbReference type="Pfam" id="PF00027"/>
    </source>
</evidence>
<dbReference type="AlphaFoldDB" id="H1YFN4"/>
<dbReference type="InterPro" id="IPR018490">
    <property type="entry name" value="cNMP-bd_dom_sf"/>
</dbReference>
<name>H1YFN4_9SPHI</name>
<protein>
    <submittedName>
        <fullName evidence="2">Transcriptional regulator, Crp/Fnr family</fullName>
    </submittedName>
</protein>
<keyword evidence="3" id="KW-1185">Reference proteome</keyword>
<dbReference type="eggNOG" id="COG0664">
    <property type="taxonomic scope" value="Bacteria"/>
</dbReference>
<dbReference type="RefSeq" id="WP_008503984.1">
    <property type="nucleotide sequence ID" value="NZ_CM001403.1"/>
</dbReference>
<evidence type="ECO:0000313" key="3">
    <source>
        <dbReference type="Proteomes" id="UP000002774"/>
    </source>
</evidence>
<dbReference type="STRING" id="714943.Mucpa_0237"/>
<dbReference type="SUPFAM" id="SSF51206">
    <property type="entry name" value="cAMP-binding domain-like"/>
    <property type="match status" value="1"/>
</dbReference>
<dbReference type="Proteomes" id="UP000002774">
    <property type="component" value="Chromosome"/>
</dbReference>
<evidence type="ECO:0000313" key="2">
    <source>
        <dbReference type="EMBL" id="EHQ24436.1"/>
    </source>
</evidence>